<dbReference type="EMBL" id="CAJPDT010000002">
    <property type="protein sequence ID" value="CAF9905743.1"/>
    <property type="molecule type" value="Genomic_DNA"/>
</dbReference>
<name>A0A8H3EJP0_9LECA</name>
<protein>
    <submittedName>
        <fullName evidence="1">Uncharacterized protein</fullName>
    </submittedName>
</protein>
<evidence type="ECO:0000313" key="1">
    <source>
        <dbReference type="EMBL" id="CAF9905743.1"/>
    </source>
</evidence>
<evidence type="ECO:0000313" key="2">
    <source>
        <dbReference type="Proteomes" id="UP000664534"/>
    </source>
</evidence>
<comment type="caution">
    <text evidence="1">The sequence shown here is derived from an EMBL/GenBank/DDBJ whole genome shotgun (WGS) entry which is preliminary data.</text>
</comment>
<dbReference type="OrthoDB" id="62952at2759"/>
<proteinExistence type="predicted"/>
<reference evidence="1" key="1">
    <citation type="submission" date="2021-03" db="EMBL/GenBank/DDBJ databases">
        <authorList>
            <person name="Tagirdzhanova G."/>
        </authorList>
    </citation>
    <scope>NUCLEOTIDE SEQUENCE</scope>
</reference>
<keyword evidence="2" id="KW-1185">Reference proteome</keyword>
<dbReference type="Proteomes" id="UP000664534">
    <property type="component" value="Unassembled WGS sequence"/>
</dbReference>
<sequence>MAMGPEPEGICVATHQGALFKLPREIRDEIYSYLVKSSYILAFWTHPKFNADLSILRVSKAVSHEAIHVLYTESIFRSELNLYGRYIPYKQYSKEVTSCMMKLKYDILGFDAGSNWFEPERSAWENKKLVCEDTIDHFTGTDITRNYMHIRFWLTQMNVTTLTIPLTQTLKKLGGFRTVTVELCSDPLMIKAQLASEYMKEKMQAIEAHLESALGPAALECYGSPGTVDYHGYLTFHPHQYLVTKSESEMEGRASNG</sequence>
<dbReference type="AlphaFoldDB" id="A0A8H3EJP0"/>
<organism evidence="1 2">
    <name type="scientific">Imshaugia aleurites</name>
    <dbReference type="NCBI Taxonomy" id="172621"/>
    <lineage>
        <taxon>Eukaryota</taxon>
        <taxon>Fungi</taxon>
        <taxon>Dikarya</taxon>
        <taxon>Ascomycota</taxon>
        <taxon>Pezizomycotina</taxon>
        <taxon>Lecanoromycetes</taxon>
        <taxon>OSLEUM clade</taxon>
        <taxon>Lecanoromycetidae</taxon>
        <taxon>Lecanorales</taxon>
        <taxon>Lecanorineae</taxon>
        <taxon>Parmeliaceae</taxon>
        <taxon>Imshaugia</taxon>
    </lineage>
</organism>
<accession>A0A8H3EJP0</accession>
<gene>
    <name evidence="1" type="ORF">IMSHALPRED_003957</name>
</gene>